<reference evidence="1" key="1">
    <citation type="submission" date="2019-05" db="EMBL/GenBank/DDBJ databases">
        <title>Annotation for the trematode Fasciolopsis buski.</title>
        <authorList>
            <person name="Choi Y.-J."/>
        </authorList>
    </citation>
    <scope>NUCLEOTIDE SEQUENCE</scope>
    <source>
        <strain evidence="1">HT</strain>
        <tissue evidence="1">Whole worm</tissue>
    </source>
</reference>
<dbReference type="EMBL" id="LUCM01010959">
    <property type="protein sequence ID" value="KAA0184708.1"/>
    <property type="molecule type" value="Genomic_DNA"/>
</dbReference>
<comment type="caution">
    <text evidence="1">The sequence shown here is derived from an EMBL/GenBank/DDBJ whole genome shotgun (WGS) entry which is preliminary data.</text>
</comment>
<keyword evidence="2" id="KW-1185">Reference proteome</keyword>
<proteinExistence type="predicted"/>
<gene>
    <name evidence="1" type="ORF">FBUS_11423</name>
</gene>
<sequence length="215" mass="23761">MGEILVWYGLAANEISLDNAHSVTCLLQPDSDLLETVDDTEEPGIGAGDTADAVRTNLISLDSLQQSDELFEPVRNEITERLRANQSVPYYPVHPSRVHLNVLHWHCQLVQSLCFTPTEFHVVSGALSIIHSQRGFSQLPSVWLQLSRSRSDYMVPQNLLTLSGPSSVPWVLTNGGLGSLQLIDLATDRLAVQKDVCNMSIVEARYVPNLMAPIM</sequence>
<evidence type="ECO:0000313" key="2">
    <source>
        <dbReference type="Proteomes" id="UP000728185"/>
    </source>
</evidence>
<evidence type="ECO:0000313" key="1">
    <source>
        <dbReference type="EMBL" id="KAA0184708.1"/>
    </source>
</evidence>
<dbReference type="AlphaFoldDB" id="A0A8E0RLU6"/>
<accession>A0A8E0RLU6</accession>
<dbReference type="OrthoDB" id="4096at2759"/>
<name>A0A8E0RLU6_9TREM</name>
<protein>
    <submittedName>
        <fullName evidence="1">Uncharacterized protein</fullName>
    </submittedName>
</protein>
<dbReference type="Proteomes" id="UP000728185">
    <property type="component" value="Unassembled WGS sequence"/>
</dbReference>
<organism evidence="1 2">
    <name type="scientific">Fasciolopsis buskii</name>
    <dbReference type="NCBI Taxonomy" id="27845"/>
    <lineage>
        <taxon>Eukaryota</taxon>
        <taxon>Metazoa</taxon>
        <taxon>Spiralia</taxon>
        <taxon>Lophotrochozoa</taxon>
        <taxon>Platyhelminthes</taxon>
        <taxon>Trematoda</taxon>
        <taxon>Digenea</taxon>
        <taxon>Plagiorchiida</taxon>
        <taxon>Echinostomata</taxon>
        <taxon>Echinostomatoidea</taxon>
        <taxon>Fasciolidae</taxon>
        <taxon>Fasciolopsis</taxon>
    </lineage>
</organism>